<reference evidence="2 3" key="1">
    <citation type="submission" date="2024-06" db="EMBL/GenBank/DDBJ databases">
        <title>Draft genome sequence of Geodermatophilus badlandi, a novel member of the Geodermatophilaceae isolated from badland sedimentary rocks in the Red desert, Wyoming, USA.</title>
        <authorList>
            <person name="Ben Tekaya S."/>
            <person name="Nouioui I."/>
            <person name="Flores G.M."/>
            <person name="Shaal M.N."/>
            <person name="Bredoire F."/>
            <person name="Basile F."/>
            <person name="Van Diepen L."/>
            <person name="Ward N.L."/>
        </authorList>
    </citation>
    <scope>NUCLEOTIDE SEQUENCE [LARGE SCALE GENOMIC DNA]</scope>
    <source>
        <strain evidence="2 3">WL48A</strain>
    </source>
</reference>
<feature type="transmembrane region" description="Helical" evidence="1">
    <location>
        <begin position="124"/>
        <end position="144"/>
    </location>
</feature>
<evidence type="ECO:0000256" key="1">
    <source>
        <dbReference type="SAM" id="Phobius"/>
    </source>
</evidence>
<dbReference type="EMBL" id="JBFNXQ010000006">
    <property type="protein sequence ID" value="MEX5717425.1"/>
    <property type="molecule type" value="Genomic_DNA"/>
</dbReference>
<name>A0ABV3XC51_9ACTN</name>
<accession>A0ABV3XC51</accession>
<evidence type="ECO:0000313" key="3">
    <source>
        <dbReference type="Proteomes" id="UP001560045"/>
    </source>
</evidence>
<keyword evidence="3" id="KW-1185">Reference proteome</keyword>
<gene>
    <name evidence="2" type="ORF">ABQ292_03465</name>
</gene>
<evidence type="ECO:0000313" key="2">
    <source>
        <dbReference type="EMBL" id="MEX5717425.1"/>
    </source>
</evidence>
<feature type="transmembrane region" description="Helical" evidence="1">
    <location>
        <begin position="37"/>
        <end position="55"/>
    </location>
</feature>
<sequence>MSLLRELPTDTVPVRDDRRGTAAAAPVSLARLYALRAGYLLIVVGLAVTTWPAFVQDGRPWPLMEGVVTCMLAAVSILALVGIRHPLRMLPLLLFEVAWKLIWLAVVALPLWSADRMDQATWDVTFSCLFVVVVLAVVPWRHVAAHYVTARGDRWRSAEER</sequence>
<keyword evidence="1" id="KW-0472">Membrane</keyword>
<comment type="caution">
    <text evidence="2">The sequence shown here is derived from an EMBL/GenBank/DDBJ whole genome shotgun (WGS) entry which is preliminary data.</text>
</comment>
<organism evidence="2 3">
    <name type="scientific">Geodermatophilus maliterrae</name>
    <dbReference type="NCBI Taxonomy" id="3162531"/>
    <lineage>
        <taxon>Bacteria</taxon>
        <taxon>Bacillati</taxon>
        <taxon>Actinomycetota</taxon>
        <taxon>Actinomycetes</taxon>
        <taxon>Geodermatophilales</taxon>
        <taxon>Geodermatophilaceae</taxon>
        <taxon>Geodermatophilus</taxon>
    </lineage>
</organism>
<feature type="transmembrane region" description="Helical" evidence="1">
    <location>
        <begin position="61"/>
        <end position="83"/>
    </location>
</feature>
<protein>
    <submittedName>
        <fullName evidence="2">Uncharacterized protein</fullName>
    </submittedName>
</protein>
<feature type="transmembrane region" description="Helical" evidence="1">
    <location>
        <begin position="90"/>
        <end position="112"/>
    </location>
</feature>
<dbReference type="RefSeq" id="WP_369203248.1">
    <property type="nucleotide sequence ID" value="NZ_JBFNXQ010000006.1"/>
</dbReference>
<keyword evidence="1" id="KW-0812">Transmembrane</keyword>
<keyword evidence="1" id="KW-1133">Transmembrane helix</keyword>
<dbReference type="Proteomes" id="UP001560045">
    <property type="component" value="Unassembled WGS sequence"/>
</dbReference>
<proteinExistence type="predicted"/>